<feature type="transmembrane region" description="Helical" evidence="1">
    <location>
        <begin position="20"/>
        <end position="40"/>
    </location>
</feature>
<organism evidence="2">
    <name type="scientific">Simian erythroparvovirus 2</name>
    <dbReference type="NCBI Taxonomy" id="1920706"/>
    <lineage>
        <taxon>Viruses</taxon>
        <taxon>Monodnaviria</taxon>
        <taxon>Shotokuvirae</taxon>
        <taxon>Cossaviricota</taxon>
        <taxon>Quintoviricetes</taxon>
        <taxon>Piccovirales</taxon>
        <taxon>Parvoviridae</taxon>
        <taxon>Parvovirinae</taxon>
        <taxon>Erythroparvovirus</taxon>
    </lineage>
</organism>
<dbReference type="InterPro" id="IPR009629">
    <property type="entry name" value="Erythrovirus_X"/>
</dbReference>
<keyword evidence="1" id="KW-1133">Transmembrane helix</keyword>
<accession>A0A1W5PTC6</accession>
<keyword evidence="1" id="KW-0472">Membrane</keyword>
<proteinExistence type="predicted"/>
<reference evidence="2" key="1">
    <citation type="submission" date="2015-10" db="EMBL/GenBank/DDBJ databases">
        <title>The complex fecal virome of captive rhesus macaques during acute and idiopathic chronic diarrhea.</title>
        <authorList>
            <person name="Kapusinszky B."/>
            <person name="Ardeshir A."/>
            <person name="Mulvaney U."/>
            <person name="Deng X."/>
            <person name="Delwart E.L."/>
        </authorList>
    </citation>
    <scope>NUCLEOTIDE SEQUENCE</scope>
    <source>
        <strain evidence="2">Cg5877</strain>
    </source>
</reference>
<evidence type="ECO:0000256" key="1">
    <source>
        <dbReference type="SAM" id="Phobius"/>
    </source>
</evidence>
<evidence type="ECO:0000313" key="2">
    <source>
        <dbReference type="EMBL" id="APC23166.1"/>
    </source>
</evidence>
<feature type="transmembrane region" description="Helical" evidence="1">
    <location>
        <begin position="71"/>
        <end position="90"/>
    </location>
</feature>
<keyword evidence="1" id="KW-0812">Transmembrane</keyword>
<dbReference type="EMBL" id="KT961659">
    <property type="protein sequence ID" value="APC23166.1"/>
    <property type="molecule type" value="Genomic_DNA"/>
</dbReference>
<sequence length="117" mass="13433">MLLIKIVKAKVLLALIYKLILKTIKIVLIGILWICLMDLFQISEKLSQNMNPLMSLEQTTQSLLKKTYTKGVDLVLSYPLVTTLALVISYKLGIHKVWWMLQLGFMISGILNLLNWE</sequence>
<name>A0A1W5PTC6_9VIRU</name>
<protein>
    <submittedName>
        <fullName evidence="2">X protein</fullName>
    </submittedName>
</protein>
<feature type="transmembrane region" description="Helical" evidence="1">
    <location>
        <begin position="96"/>
        <end position="114"/>
    </location>
</feature>
<dbReference type="Pfam" id="PF06795">
    <property type="entry name" value="Erythrovirus_X"/>
    <property type="match status" value="1"/>
</dbReference>